<evidence type="ECO:0000313" key="2">
    <source>
        <dbReference type="Proteomes" id="UP001162501"/>
    </source>
</evidence>
<gene>
    <name evidence="1" type="ORF">MRATA1EN22A_LOCUS21262</name>
</gene>
<evidence type="ECO:0000313" key="1">
    <source>
        <dbReference type="EMBL" id="CAN0485819.1"/>
    </source>
</evidence>
<organism evidence="1 2">
    <name type="scientific">Rangifer tarandus platyrhynchus</name>
    <name type="common">Svalbard reindeer</name>
    <dbReference type="NCBI Taxonomy" id="3082113"/>
    <lineage>
        <taxon>Eukaryota</taxon>
        <taxon>Metazoa</taxon>
        <taxon>Chordata</taxon>
        <taxon>Craniata</taxon>
        <taxon>Vertebrata</taxon>
        <taxon>Euteleostomi</taxon>
        <taxon>Mammalia</taxon>
        <taxon>Eutheria</taxon>
        <taxon>Laurasiatheria</taxon>
        <taxon>Artiodactyla</taxon>
        <taxon>Ruminantia</taxon>
        <taxon>Pecora</taxon>
        <taxon>Cervidae</taxon>
        <taxon>Odocoileinae</taxon>
        <taxon>Rangifer</taxon>
    </lineage>
</organism>
<reference evidence="1" key="1">
    <citation type="submission" date="2023-05" db="EMBL/GenBank/DDBJ databases">
        <authorList>
            <consortium name="ELIXIR-Norway"/>
        </authorList>
    </citation>
    <scope>NUCLEOTIDE SEQUENCE</scope>
</reference>
<accession>A0AC59ZQF5</accession>
<reference evidence="1" key="2">
    <citation type="submission" date="2025-03" db="EMBL/GenBank/DDBJ databases">
        <authorList>
            <consortium name="ELIXIR-Norway"/>
            <consortium name="Elixir Norway"/>
        </authorList>
    </citation>
    <scope>NUCLEOTIDE SEQUENCE</scope>
</reference>
<dbReference type="EMBL" id="OX596117">
    <property type="protein sequence ID" value="CAN0485819.1"/>
    <property type="molecule type" value="Genomic_DNA"/>
</dbReference>
<name>A0AC59ZQF5_RANTA</name>
<protein>
    <submittedName>
        <fullName evidence="1">Uncharacterized protein</fullName>
    </submittedName>
</protein>
<dbReference type="Proteomes" id="UP001162501">
    <property type="component" value="Chromosome 33"/>
</dbReference>
<proteinExistence type="predicted"/>
<sequence length="145" mass="16001">MGTGSDHQLELCRRAQVLAQFWQSQAGPVTPARLAWVPLRDCGPPSQRLTKSQCDTLRQRHPSRANHLKAAWCFHASSPAMSLLSTHTVPPSHLFCLCRSLGLAEPRFRLPGHWIHTGRLSASASASAFPDGAEQGRKQLLRFGE</sequence>